<feature type="compositionally biased region" description="Gly residues" evidence="1">
    <location>
        <begin position="53"/>
        <end position="64"/>
    </location>
</feature>
<feature type="compositionally biased region" description="Basic residues" evidence="1">
    <location>
        <begin position="25"/>
        <end position="40"/>
    </location>
</feature>
<name>A0A6J4P4S3_9ACTN</name>
<feature type="compositionally biased region" description="Low complexity" evidence="1">
    <location>
        <begin position="104"/>
        <end position="114"/>
    </location>
</feature>
<feature type="region of interest" description="Disordered" evidence="1">
    <location>
        <begin position="1"/>
        <end position="140"/>
    </location>
</feature>
<gene>
    <name evidence="2" type="ORF">AVDCRST_MAG22-1091</name>
</gene>
<proteinExistence type="predicted"/>
<evidence type="ECO:0000256" key="1">
    <source>
        <dbReference type="SAM" id="MobiDB-lite"/>
    </source>
</evidence>
<feature type="non-terminal residue" evidence="2">
    <location>
        <position position="1"/>
    </location>
</feature>
<accession>A0A6J4P4S3</accession>
<feature type="compositionally biased region" description="Pro residues" evidence="1">
    <location>
        <begin position="41"/>
        <end position="52"/>
    </location>
</feature>
<reference evidence="2" key="1">
    <citation type="submission" date="2020-02" db="EMBL/GenBank/DDBJ databases">
        <authorList>
            <person name="Meier V. D."/>
        </authorList>
    </citation>
    <scope>NUCLEOTIDE SEQUENCE</scope>
    <source>
        <strain evidence="2">AVDCRST_MAG22</strain>
    </source>
</reference>
<dbReference type="EMBL" id="CADCUV010000052">
    <property type="protein sequence ID" value="CAA9400995.1"/>
    <property type="molecule type" value="Genomic_DNA"/>
</dbReference>
<evidence type="ECO:0000313" key="2">
    <source>
        <dbReference type="EMBL" id="CAA9400995.1"/>
    </source>
</evidence>
<sequence>LRRPGRRQGSNQPHRRGDGGQGPGLRHRRRLLRPRQHHPPRLPGPPAAPPPGARGGLLRAGGGADRARGPAQEDRGPGRLVRGGAQGRGPPALEPWREAGQGAAGLLPGWDGPLLRGGGRGPRAAGGAAAHGPGGFGEAEGVHREVRLRVRGAAAGGV</sequence>
<protein>
    <submittedName>
        <fullName evidence="2">Uncharacterized protein</fullName>
    </submittedName>
</protein>
<feature type="compositionally biased region" description="Low complexity" evidence="1">
    <location>
        <begin position="122"/>
        <end position="131"/>
    </location>
</feature>
<dbReference type="AlphaFoldDB" id="A0A6J4P4S3"/>
<feature type="compositionally biased region" description="Basic and acidic residues" evidence="1">
    <location>
        <begin position="65"/>
        <end position="77"/>
    </location>
</feature>
<feature type="non-terminal residue" evidence="2">
    <location>
        <position position="158"/>
    </location>
</feature>
<organism evidence="2">
    <name type="scientific">uncultured Rubrobacteraceae bacterium</name>
    <dbReference type="NCBI Taxonomy" id="349277"/>
    <lineage>
        <taxon>Bacteria</taxon>
        <taxon>Bacillati</taxon>
        <taxon>Actinomycetota</taxon>
        <taxon>Rubrobacteria</taxon>
        <taxon>Rubrobacterales</taxon>
        <taxon>Rubrobacteraceae</taxon>
        <taxon>environmental samples</taxon>
    </lineage>
</organism>